<dbReference type="CDD" id="cd09917">
    <property type="entry name" value="F-box_SF"/>
    <property type="match status" value="1"/>
</dbReference>
<evidence type="ECO:0000313" key="3">
    <source>
        <dbReference type="Proteomes" id="UP000813385"/>
    </source>
</evidence>
<dbReference type="EMBL" id="JAGPXD010000002">
    <property type="protein sequence ID" value="KAH7369316.1"/>
    <property type="molecule type" value="Genomic_DNA"/>
</dbReference>
<feature type="domain" description="F-box" evidence="1">
    <location>
        <begin position="4"/>
        <end position="42"/>
    </location>
</feature>
<dbReference type="AlphaFoldDB" id="A0A8K0X8S7"/>
<evidence type="ECO:0000259" key="1">
    <source>
        <dbReference type="Pfam" id="PF00646"/>
    </source>
</evidence>
<sequence>MASILSCPPEITLLILSQFDSFSDIVALAKTCKRLHSLWLAVPPTIIWCIAPSRIPAFDEALMAVRATNLVKPAFRNGHMPPRIDDLASLSGASTKPTLSELIQVIDLQHLVRCLQHMFYFSNDSDNGESQWTTHVNLLGDKRLPCWSQLDSPGKRAFIMKGWFENFSRASYRLFLAGAVLAHAYHEPYFIKRRQDDSTPLSAVYSYRVDIEKDAGTFGPLCDWIVNATRVEASRRKFVPVWRRPMKPEPAGDDESDYEDDRRIDRFYEDLPDDDDTPDVDTSNEDIFGLWNVMAMLAAYELTRIRFYDPPKNSRPTYSHWSPHETYGQNMPEVWLPKKRPDELRKVTVILFGDFHLKEITMPATVEDSKNILLACRRIVPPEQPLVPAAVVTNQTPCKKSRPLYFWNIPERLWNTPLPEDLDVPHQWPAPALELKFLSHMLRVTWNEKIEPQDPNWLNSSYRDFIADGNVFHEYKYLYDYGLHYLERYE</sequence>
<proteinExistence type="predicted"/>
<organism evidence="2 3">
    <name type="scientific">Plectosphaerella cucumerina</name>
    <dbReference type="NCBI Taxonomy" id="40658"/>
    <lineage>
        <taxon>Eukaryota</taxon>
        <taxon>Fungi</taxon>
        <taxon>Dikarya</taxon>
        <taxon>Ascomycota</taxon>
        <taxon>Pezizomycotina</taxon>
        <taxon>Sordariomycetes</taxon>
        <taxon>Hypocreomycetidae</taxon>
        <taxon>Glomerellales</taxon>
        <taxon>Plectosphaerellaceae</taxon>
        <taxon>Plectosphaerella</taxon>
    </lineage>
</organism>
<reference evidence="2" key="1">
    <citation type="journal article" date="2021" name="Nat. Commun.">
        <title>Genetic determinants of endophytism in the Arabidopsis root mycobiome.</title>
        <authorList>
            <person name="Mesny F."/>
            <person name="Miyauchi S."/>
            <person name="Thiergart T."/>
            <person name="Pickel B."/>
            <person name="Atanasova L."/>
            <person name="Karlsson M."/>
            <person name="Huettel B."/>
            <person name="Barry K.W."/>
            <person name="Haridas S."/>
            <person name="Chen C."/>
            <person name="Bauer D."/>
            <person name="Andreopoulos W."/>
            <person name="Pangilinan J."/>
            <person name="LaButti K."/>
            <person name="Riley R."/>
            <person name="Lipzen A."/>
            <person name="Clum A."/>
            <person name="Drula E."/>
            <person name="Henrissat B."/>
            <person name="Kohler A."/>
            <person name="Grigoriev I.V."/>
            <person name="Martin F.M."/>
            <person name="Hacquard S."/>
        </authorList>
    </citation>
    <scope>NUCLEOTIDE SEQUENCE</scope>
    <source>
        <strain evidence="2">MPI-CAGE-AT-0016</strain>
    </source>
</reference>
<dbReference type="Proteomes" id="UP000813385">
    <property type="component" value="Unassembled WGS sequence"/>
</dbReference>
<dbReference type="InterPro" id="IPR001810">
    <property type="entry name" value="F-box_dom"/>
</dbReference>
<accession>A0A8K0X8S7</accession>
<comment type="caution">
    <text evidence="2">The sequence shown here is derived from an EMBL/GenBank/DDBJ whole genome shotgun (WGS) entry which is preliminary data.</text>
</comment>
<dbReference type="OrthoDB" id="5280464at2759"/>
<keyword evidence="3" id="KW-1185">Reference proteome</keyword>
<dbReference type="Pfam" id="PF00646">
    <property type="entry name" value="F-box"/>
    <property type="match status" value="1"/>
</dbReference>
<evidence type="ECO:0000313" key="2">
    <source>
        <dbReference type="EMBL" id="KAH7369316.1"/>
    </source>
</evidence>
<gene>
    <name evidence="2" type="ORF">B0T11DRAFT_72358</name>
</gene>
<name>A0A8K0X8S7_9PEZI</name>
<protein>
    <submittedName>
        <fullName evidence="2">Dihydrodipicolinate synthetase family protein</fullName>
    </submittedName>
</protein>